<keyword evidence="6" id="KW-0963">Cytoplasm</keyword>
<dbReference type="UniPathway" id="UPA00242"/>
<comment type="subunit">
    <text evidence="5">Monomer.</text>
</comment>
<dbReference type="PANTHER" id="PTHR10091:SF0">
    <property type="entry name" value="GALACTOSE MUTAROTASE"/>
    <property type="match status" value="1"/>
</dbReference>
<dbReference type="GO" id="GO:0004034">
    <property type="term" value="F:aldose 1-epimerase activity"/>
    <property type="evidence" value="ECO:0007669"/>
    <property type="project" value="UniProtKB-EC"/>
</dbReference>
<dbReference type="NCBIfam" id="NF008277">
    <property type="entry name" value="PRK11055.1"/>
    <property type="match status" value="1"/>
</dbReference>
<dbReference type="InterPro" id="IPR014718">
    <property type="entry name" value="GH-type_carb-bd"/>
</dbReference>
<dbReference type="Pfam" id="PF01263">
    <property type="entry name" value="Aldose_epim"/>
    <property type="match status" value="1"/>
</dbReference>
<dbReference type="PIRSF" id="PIRSF005096">
    <property type="entry name" value="GALM"/>
    <property type="match status" value="1"/>
</dbReference>
<dbReference type="Gene3D" id="2.70.98.10">
    <property type="match status" value="1"/>
</dbReference>
<evidence type="ECO:0000256" key="11">
    <source>
        <dbReference type="PIRNR" id="PIRNR005096"/>
    </source>
</evidence>
<comment type="catalytic activity">
    <reaction evidence="11">
        <text>alpha-D-glucose = beta-D-glucose</text>
        <dbReference type="Rhea" id="RHEA:10264"/>
        <dbReference type="ChEBI" id="CHEBI:15903"/>
        <dbReference type="ChEBI" id="CHEBI:17925"/>
        <dbReference type="EC" id="5.1.3.3"/>
    </reaction>
</comment>
<dbReference type="InterPro" id="IPR047215">
    <property type="entry name" value="Galactose_mutarotase-like"/>
</dbReference>
<evidence type="ECO:0000313" key="16">
    <source>
        <dbReference type="Proteomes" id="UP000468388"/>
    </source>
</evidence>
<dbReference type="GO" id="GO:0033499">
    <property type="term" value="P:galactose catabolic process via UDP-galactose, Leloir pathway"/>
    <property type="evidence" value="ECO:0007669"/>
    <property type="project" value="TreeGrafter"/>
</dbReference>
<evidence type="ECO:0000256" key="6">
    <source>
        <dbReference type="ARBA" id="ARBA00022490"/>
    </source>
</evidence>
<dbReference type="RefSeq" id="WP_157301274.1">
    <property type="nucleotide sequence ID" value="NZ_BAAAZB010000002.1"/>
</dbReference>
<feature type="active site" description="Proton donor" evidence="12">
    <location>
        <position position="221"/>
    </location>
</feature>
<evidence type="ECO:0000256" key="14">
    <source>
        <dbReference type="PIRSR" id="PIRSR005096-3"/>
    </source>
</evidence>
<feature type="binding site" evidence="14">
    <location>
        <begin position="124"/>
        <end position="125"/>
    </location>
    <ligand>
        <name>beta-D-galactose</name>
        <dbReference type="ChEBI" id="CHEBI:27667"/>
    </ligand>
</feature>
<evidence type="ECO:0000256" key="1">
    <source>
        <dbReference type="ARBA" id="ARBA00001913"/>
    </source>
</evidence>
<evidence type="ECO:0000256" key="9">
    <source>
        <dbReference type="ARBA" id="ARBA00023235"/>
    </source>
</evidence>
<dbReference type="OrthoDB" id="9779408at2"/>
<comment type="caution">
    <text evidence="15">The sequence shown here is derived from an EMBL/GenBank/DDBJ whole genome shotgun (WGS) entry which is preliminary data.</text>
</comment>
<dbReference type="FunFam" id="2.70.98.10:FF:000003">
    <property type="entry name" value="Aldose 1-epimerase"/>
    <property type="match status" value="1"/>
</dbReference>
<keyword evidence="10 11" id="KW-0119">Carbohydrate metabolism</keyword>
<dbReference type="Proteomes" id="UP000468388">
    <property type="component" value="Unassembled WGS sequence"/>
</dbReference>
<evidence type="ECO:0000256" key="8">
    <source>
        <dbReference type="ARBA" id="ARBA00022837"/>
    </source>
</evidence>
<dbReference type="InterPro" id="IPR011013">
    <property type="entry name" value="Gal_mutarotase_sf_dom"/>
</dbReference>
<dbReference type="SUPFAM" id="SSF74650">
    <property type="entry name" value="Galactose mutarotase-like"/>
    <property type="match status" value="1"/>
</dbReference>
<dbReference type="AlphaFoldDB" id="A0A6N8JED7"/>
<dbReference type="EC" id="5.1.3.3" evidence="11"/>
<evidence type="ECO:0000256" key="12">
    <source>
        <dbReference type="PIRSR" id="PIRSR005096-1"/>
    </source>
</evidence>
<keyword evidence="7" id="KW-0597">Phosphoprotein</keyword>
<reference evidence="15 16" key="1">
    <citation type="submission" date="2019-12" db="EMBL/GenBank/DDBJ databases">
        <title>The draft genomic sequence of strain Chitinophaga oryziterrae JCM 16595.</title>
        <authorList>
            <person name="Zhang X."/>
        </authorList>
    </citation>
    <scope>NUCLEOTIDE SEQUENCE [LARGE SCALE GENOMIC DNA]</scope>
    <source>
        <strain evidence="15 16">JCM 16595</strain>
    </source>
</reference>
<gene>
    <name evidence="15" type="ORF">GO495_18850</name>
</gene>
<name>A0A6N8JED7_9BACT</name>
<evidence type="ECO:0000256" key="7">
    <source>
        <dbReference type="ARBA" id="ARBA00022553"/>
    </source>
</evidence>
<dbReference type="GO" id="GO:0030246">
    <property type="term" value="F:carbohydrate binding"/>
    <property type="evidence" value="ECO:0007669"/>
    <property type="project" value="InterPro"/>
</dbReference>
<dbReference type="PANTHER" id="PTHR10091">
    <property type="entry name" value="ALDOSE-1-EPIMERASE"/>
    <property type="match status" value="1"/>
</dbReference>
<feature type="binding site" evidence="13">
    <location>
        <position position="294"/>
    </location>
    <ligand>
        <name>beta-D-galactose</name>
        <dbReference type="ChEBI" id="CHEBI:27667"/>
    </ligand>
</feature>
<evidence type="ECO:0000256" key="5">
    <source>
        <dbReference type="ARBA" id="ARBA00011245"/>
    </source>
</evidence>
<organism evidence="15 16">
    <name type="scientific">Chitinophaga oryziterrae</name>
    <dbReference type="NCBI Taxonomy" id="1031224"/>
    <lineage>
        <taxon>Bacteria</taxon>
        <taxon>Pseudomonadati</taxon>
        <taxon>Bacteroidota</taxon>
        <taxon>Chitinophagia</taxon>
        <taxon>Chitinophagales</taxon>
        <taxon>Chitinophagaceae</taxon>
        <taxon>Chitinophaga</taxon>
    </lineage>
</organism>
<dbReference type="EMBL" id="WRXO01000005">
    <property type="protein sequence ID" value="MVT42659.1"/>
    <property type="molecule type" value="Genomic_DNA"/>
</dbReference>
<proteinExistence type="inferred from homology"/>
<dbReference type="GO" id="GO:0005737">
    <property type="term" value="C:cytoplasm"/>
    <property type="evidence" value="ECO:0007669"/>
    <property type="project" value="UniProtKB-SubCell"/>
</dbReference>
<dbReference type="GO" id="GO:0006006">
    <property type="term" value="P:glucose metabolic process"/>
    <property type="evidence" value="ECO:0007669"/>
    <property type="project" value="TreeGrafter"/>
</dbReference>
<evidence type="ECO:0000256" key="4">
    <source>
        <dbReference type="ARBA" id="ARBA00006206"/>
    </source>
</evidence>
<comment type="subcellular location">
    <subcellularLocation>
        <location evidence="2">Cytoplasm</location>
    </subcellularLocation>
</comment>
<keyword evidence="9 11" id="KW-0413">Isomerase</keyword>
<sequence length="395" mass="42955">MKNVFPLLTVAAAVSMSACQSGTKTNNNSVDSMRTNQDSLSIEAQIPAAKFDSTIDGKPVKLYYLKGKGGVQAAVTNYGAKIVGLLAPDKEGVLADVELGYDNIAKYVSTKERYYGGIVGRYGNRIAKGKFKLDGKEYTLAVNNGVNHLHGGKKGFNDVVWDAEQPNDHTLKFHYKSVDGEEGYPGNLDVTLTYELTDSNEFKIDYEATTDKATVINLTNHSFFNLKGAGNGDINDHIMMINADRFTPVDSTLIPTGKLEAVKGTPMDFTTPTAIGQRVGDTSFQQIKFGNGYDHNYVLNKKGNELSLAASVLEPASGRTLEVWTTEPGVQFYGGNFLNGTDTGKGGKTYAFRGAFCLETQHFPDSPNGHSFPTVVLKPGETYKHTCVYKFGVKK</sequence>
<comment type="similarity">
    <text evidence="4 11">Belongs to the aldose epimerase family.</text>
</comment>
<feature type="active site" description="Proton acceptor" evidence="12">
    <location>
        <position position="359"/>
    </location>
</feature>
<evidence type="ECO:0000313" key="15">
    <source>
        <dbReference type="EMBL" id="MVT42659.1"/>
    </source>
</evidence>
<accession>A0A6N8JED7</accession>
<comment type="cofactor">
    <cofactor evidence="1">
        <name>Ca(2+)</name>
        <dbReference type="ChEBI" id="CHEBI:29108"/>
    </cofactor>
</comment>
<comment type="pathway">
    <text evidence="3 11">Carbohydrate metabolism; hexose metabolism.</text>
</comment>
<keyword evidence="8" id="KW-0106">Calcium</keyword>
<evidence type="ECO:0000256" key="10">
    <source>
        <dbReference type="ARBA" id="ARBA00023277"/>
    </source>
</evidence>
<protein>
    <recommendedName>
        <fullName evidence="11">Aldose 1-epimerase</fullName>
        <ecNumber evidence="11">5.1.3.3</ecNumber>
    </recommendedName>
</protein>
<dbReference type="PROSITE" id="PS51257">
    <property type="entry name" value="PROKAR_LIPOPROTEIN"/>
    <property type="match status" value="1"/>
</dbReference>
<keyword evidence="16" id="KW-1185">Reference proteome</keyword>
<dbReference type="InterPro" id="IPR015443">
    <property type="entry name" value="Aldose_1-epimerase"/>
</dbReference>
<evidence type="ECO:0000256" key="3">
    <source>
        <dbReference type="ARBA" id="ARBA00005028"/>
    </source>
</evidence>
<dbReference type="InterPro" id="IPR008183">
    <property type="entry name" value="Aldose_1/G6P_1-epimerase"/>
</dbReference>
<dbReference type="CDD" id="cd09019">
    <property type="entry name" value="galactose_mutarotase_like"/>
    <property type="match status" value="1"/>
</dbReference>
<evidence type="ECO:0000256" key="2">
    <source>
        <dbReference type="ARBA" id="ARBA00004496"/>
    </source>
</evidence>
<evidence type="ECO:0000256" key="13">
    <source>
        <dbReference type="PIRSR" id="PIRSR005096-2"/>
    </source>
</evidence>